<gene>
    <name evidence="2" type="ORF">BD410DRAFT_824842</name>
</gene>
<feature type="region of interest" description="Disordered" evidence="1">
    <location>
        <begin position="543"/>
        <end position="591"/>
    </location>
</feature>
<feature type="compositionally biased region" description="Low complexity" evidence="1">
    <location>
        <begin position="106"/>
        <end position="134"/>
    </location>
</feature>
<keyword evidence="3" id="KW-1185">Reference proteome</keyword>
<feature type="compositionally biased region" description="Basic and acidic residues" evidence="1">
    <location>
        <begin position="544"/>
        <end position="569"/>
    </location>
</feature>
<organism evidence="2 3">
    <name type="scientific">Rickenella mellea</name>
    <dbReference type="NCBI Taxonomy" id="50990"/>
    <lineage>
        <taxon>Eukaryota</taxon>
        <taxon>Fungi</taxon>
        <taxon>Dikarya</taxon>
        <taxon>Basidiomycota</taxon>
        <taxon>Agaricomycotina</taxon>
        <taxon>Agaricomycetes</taxon>
        <taxon>Hymenochaetales</taxon>
        <taxon>Rickenellaceae</taxon>
        <taxon>Rickenella</taxon>
    </lineage>
</organism>
<proteinExistence type="predicted"/>
<dbReference type="STRING" id="50990.A0A4Y7QLH6"/>
<evidence type="ECO:0000313" key="3">
    <source>
        <dbReference type="Proteomes" id="UP000294933"/>
    </source>
</evidence>
<feature type="compositionally biased region" description="Low complexity" evidence="1">
    <location>
        <begin position="160"/>
        <end position="172"/>
    </location>
</feature>
<feature type="compositionally biased region" description="Polar residues" evidence="1">
    <location>
        <begin position="582"/>
        <end position="591"/>
    </location>
</feature>
<feature type="compositionally biased region" description="Polar residues" evidence="1">
    <location>
        <begin position="72"/>
        <end position="87"/>
    </location>
</feature>
<feature type="compositionally biased region" description="Pro residues" evidence="1">
    <location>
        <begin position="216"/>
        <end position="235"/>
    </location>
</feature>
<accession>A0A4Y7QLH6</accession>
<reference evidence="2 3" key="1">
    <citation type="submission" date="2018-06" db="EMBL/GenBank/DDBJ databases">
        <title>A transcriptomic atlas of mushroom development highlights an independent origin of complex multicellularity.</title>
        <authorList>
            <consortium name="DOE Joint Genome Institute"/>
            <person name="Krizsan K."/>
            <person name="Almasi E."/>
            <person name="Merenyi Z."/>
            <person name="Sahu N."/>
            <person name="Viragh M."/>
            <person name="Koszo T."/>
            <person name="Mondo S."/>
            <person name="Kiss B."/>
            <person name="Balint B."/>
            <person name="Kues U."/>
            <person name="Barry K."/>
            <person name="Hegedus J.C."/>
            <person name="Henrissat B."/>
            <person name="Johnson J."/>
            <person name="Lipzen A."/>
            <person name="Ohm R."/>
            <person name="Nagy I."/>
            <person name="Pangilinan J."/>
            <person name="Yan J."/>
            <person name="Xiong Y."/>
            <person name="Grigoriev I.V."/>
            <person name="Hibbett D.S."/>
            <person name="Nagy L.G."/>
        </authorList>
    </citation>
    <scope>NUCLEOTIDE SEQUENCE [LARGE SCALE GENOMIC DNA]</scope>
    <source>
        <strain evidence="2 3">SZMC22713</strain>
    </source>
</reference>
<dbReference type="AlphaFoldDB" id="A0A4Y7QLH6"/>
<protein>
    <submittedName>
        <fullName evidence="2">Uncharacterized protein</fullName>
    </submittedName>
</protein>
<feature type="compositionally biased region" description="Acidic residues" evidence="1">
    <location>
        <begin position="468"/>
        <end position="485"/>
    </location>
</feature>
<dbReference type="OrthoDB" id="2555519at2759"/>
<feature type="region of interest" description="Disordered" evidence="1">
    <location>
        <begin position="458"/>
        <end position="495"/>
    </location>
</feature>
<feature type="compositionally biased region" description="Polar residues" evidence="1">
    <location>
        <begin position="26"/>
        <end position="41"/>
    </location>
</feature>
<dbReference type="PANTHER" id="PTHR38701:SF1">
    <property type="entry name" value="UP-REGULATED DURING SEPTATION PROTEIN 1 DOMAIN-CONTAINING PROTEIN"/>
    <property type="match status" value="1"/>
</dbReference>
<feature type="compositionally biased region" description="Low complexity" evidence="1">
    <location>
        <begin position="245"/>
        <end position="257"/>
    </location>
</feature>
<evidence type="ECO:0000313" key="2">
    <source>
        <dbReference type="EMBL" id="TDL28108.1"/>
    </source>
</evidence>
<dbReference type="EMBL" id="ML170158">
    <property type="protein sequence ID" value="TDL28108.1"/>
    <property type="molecule type" value="Genomic_DNA"/>
</dbReference>
<feature type="compositionally biased region" description="Basic and acidic residues" evidence="1">
    <location>
        <begin position="486"/>
        <end position="495"/>
    </location>
</feature>
<name>A0A4Y7QLH6_9AGAM</name>
<dbReference type="PANTHER" id="PTHR38701">
    <property type="entry name" value="CHROMOSOME 8, WHOLE GENOME SHOTGUN SEQUENCE"/>
    <property type="match status" value="1"/>
</dbReference>
<dbReference type="VEuPathDB" id="FungiDB:BD410DRAFT_824842"/>
<evidence type="ECO:0000256" key="1">
    <source>
        <dbReference type="SAM" id="MobiDB-lite"/>
    </source>
</evidence>
<dbReference type="Proteomes" id="UP000294933">
    <property type="component" value="Unassembled WGS sequence"/>
</dbReference>
<feature type="region of interest" description="Disordered" evidence="1">
    <location>
        <begin position="15"/>
        <end position="299"/>
    </location>
</feature>
<sequence>MDTQVKRKVTVKINYDASGVFKPPSRNANSVSRPNSPTKFHSTAPPSPPLKPRAKVNSSATIAISRAPKLAKTTSVGSMFPNGSRTAPGTPARAPSPFKPPEIRSGRSSPAPRARQILHSPSKSTSTVSVPSSPRQKAFIHAPPSERTLSTPTPRVRHASISSSSHFSTSSSAKDIRRDTQPAPSVPTSPIELPNVSNVVRVKAKISGLAKTKPSTPQPLAPRSPSPVAPVPSPPTRSKAQVIYPQPTSASPAAQTPPFYPITTASPAANAHRFATSRPSPPAKSRPFQPFARPESSVNSVDPALVPLPPVSPPSSHLSFSSRSSVSLSAAGGSNVSPLNAHIKNFTTQDLTEDVCDDDAISPLSPRHGLTGMVSRSRSGSFASVVDGGGYHDDVGDGHRKMRAEAKSNRKIADLEITNKSLLAINATLEATKHKQAKEIRDLRRKLRESRLILPPRAYRAVQSSLSSEDEDEDEDEDEENDEIESEKTRDKHDDTFQRVKSIIAGLLESGRRALETTTEDLQEHKGGAKVLHETEVLSWQAEGRSRGRDNLKSSQFSDEHDYSVGEDHTSEEEETSIRPLYSNTQLPHISIGNNTIDSETEVEKMVNGNDRTPLALPVHSGPYW</sequence>